<dbReference type="Pfam" id="PF12910">
    <property type="entry name" value="PHD_like"/>
    <property type="match status" value="1"/>
</dbReference>
<accession>A0A9X4H3F0</accession>
<comment type="caution">
    <text evidence="1">The sequence shown here is derived from an EMBL/GenBank/DDBJ whole genome shotgun (WGS) entry which is preliminary data.</text>
</comment>
<dbReference type="RefSeq" id="WP_277445074.1">
    <property type="nucleotide sequence ID" value="NZ_JAKOAV010000035.1"/>
</dbReference>
<evidence type="ECO:0000313" key="1">
    <source>
        <dbReference type="EMBL" id="MDF9409585.1"/>
    </source>
</evidence>
<dbReference type="Proteomes" id="UP001154312">
    <property type="component" value="Unassembled WGS sequence"/>
</dbReference>
<dbReference type="InterPro" id="IPR035424">
    <property type="entry name" value="Antitoxin_RelB"/>
</dbReference>
<keyword evidence="2" id="KW-1185">Reference proteome</keyword>
<protein>
    <submittedName>
        <fullName evidence="1">Uncharacterized protein</fullName>
    </submittedName>
</protein>
<sequence length="147" mass="16868">MQMQSNSIPRYNIRDTKKYYSELNKIALKGIEVITYNATSENEEVSHIKTSYLNKLLDNLPFNPIVEYDDELCVHTVSLNEINLYGEGKTVEEAVVDLVNSIIEFLAIYIEKLDVFSKVEPESKQLYLLKLLRCNGDGEKIKKAIGF</sequence>
<reference evidence="1" key="1">
    <citation type="submission" date="2022-02" db="EMBL/GenBank/DDBJ databases">
        <authorList>
            <person name="Leng L."/>
        </authorList>
    </citation>
    <scope>NUCLEOTIDE SEQUENCE</scope>
    <source>
        <strain evidence="1">JI</strain>
    </source>
</reference>
<proteinExistence type="predicted"/>
<name>A0A9X4H3F0_9FIRM</name>
<gene>
    <name evidence="1" type="ORF">L7E55_14695</name>
</gene>
<organism evidence="1 2">
    <name type="scientific">Pelotomaculum isophthalicicum JI</name>
    <dbReference type="NCBI Taxonomy" id="947010"/>
    <lineage>
        <taxon>Bacteria</taxon>
        <taxon>Bacillati</taxon>
        <taxon>Bacillota</taxon>
        <taxon>Clostridia</taxon>
        <taxon>Eubacteriales</taxon>
        <taxon>Desulfotomaculaceae</taxon>
        <taxon>Pelotomaculum</taxon>
    </lineage>
</organism>
<dbReference type="Gene3D" id="3.30.160.620">
    <property type="match status" value="1"/>
</dbReference>
<dbReference type="AlphaFoldDB" id="A0A9X4H3F0"/>
<evidence type="ECO:0000313" key="2">
    <source>
        <dbReference type="Proteomes" id="UP001154312"/>
    </source>
</evidence>
<dbReference type="EMBL" id="JAKOAV010000035">
    <property type="protein sequence ID" value="MDF9409585.1"/>
    <property type="molecule type" value="Genomic_DNA"/>
</dbReference>